<reference evidence="2 3" key="1">
    <citation type="submission" date="2016-11" db="EMBL/GenBank/DDBJ databases">
        <authorList>
            <person name="Jaros S."/>
            <person name="Januszkiewicz K."/>
            <person name="Wedrychowicz H."/>
        </authorList>
    </citation>
    <scope>NUCLEOTIDE SEQUENCE [LARGE SCALE GENOMIC DNA]</scope>
    <source>
        <strain evidence="2 3">DSM 22807</strain>
    </source>
</reference>
<dbReference type="AlphaFoldDB" id="A0A1M6M021"/>
<organism evidence="2 3">
    <name type="scientific">Flavobacterium haoranii</name>
    <dbReference type="NCBI Taxonomy" id="683124"/>
    <lineage>
        <taxon>Bacteria</taxon>
        <taxon>Pseudomonadati</taxon>
        <taxon>Bacteroidota</taxon>
        <taxon>Flavobacteriia</taxon>
        <taxon>Flavobacteriales</taxon>
        <taxon>Flavobacteriaceae</taxon>
        <taxon>Flavobacterium</taxon>
    </lineage>
</organism>
<evidence type="ECO:0000256" key="1">
    <source>
        <dbReference type="SAM" id="SignalP"/>
    </source>
</evidence>
<protein>
    <recommendedName>
        <fullName evidence="4">YD repeat-containing protein</fullName>
    </recommendedName>
</protein>
<keyword evidence="1" id="KW-0732">Signal</keyword>
<feature type="chain" id="PRO_5012997313" description="YD repeat-containing protein" evidence="1">
    <location>
        <begin position="23"/>
        <end position="233"/>
    </location>
</feature>
<dbReference type="RefSeq" id="WP_072785750.1">
    <property type="nucleotide sequence ID" value="NZ_FQZH01000006.1"/>
</dbReference>
<evidence type="ECO:0000313" key="2">
    <source>
        <dbReference type="EMBL" id="SHJ76841.1"/>
    </source>
</evidence>
<feature type="signal peptide" evidence="1">
    <location>
        <begin position="1"/>
        <end position="22"/>
    </location>
</feature>
<sequence>MKKITLVLSAVVLLFGTSIAKASAEKVFDDVERGMYPPVDYRYAEPIVFMERGIEFMVLPNGEFDFNTVATTAPRPRNTTYGAPRGNAYGYYGNSNVGVRVEHDYMGRVRRIGNVYINYDNVGRVKRIGTVYMRYNSFALTQVGGLRIVYDRRGRIVNIVGNVNSSSYGYNYSPQGNHYSPSNGNYNYDYNDDYGYNDNDFYYYRTDGTKAKMSDDDVVEIKKTEKESLDRKK</sequence>
<name>A0A1M6M021_9FLAO</name>
<evidence type="ECO:0008006" key="4">
    <source>
        <dbReference type="Google" id="ProtNLM"/>
    </source>
</evidence>
<dbReference type="Proteomes" id="UP000184232">
    <property type="component" value="Unassembled WGS sequence"/>
</dbReference>
<accession>A0A1M6M021</accession>
<evidence type="ECO:0000313" key="3">
    <source>
        <dbReference type="Proteomes" id="UP000184232"/>
    </source>
</evidence>
<dbReference type="EMBL" id="FQZH01000006">
    <property type="protein sequence ID" value="SHJ76841.1"/>
    <property type="molecule type" value="Genomic_DNA"/>
</dbReference>
<gene>
    <name evidence="2" type="ORF">SAMN05444337_2578</name>
</gene>
<proteinExistence type="predicted"/>
<dbReference type="STRING" id="683124.SAMN05444337_2578"/>
<keyword evidence="3" id="KW-1185">Reference proteome</keyword>